<feature type="region of interest" description="Disordered" evidence="1">
    <location>
        <begin position="76"/>
        <end position="100"/>
    </location>
</feature>
<accession>A0A1B6FAC2</accession>
<dbReference type="EMBL" id="GECZ01022685">
    <property type="protein sequence ID" value="JAS47084.1"/>
    <property type="molecule type" value="Transcribed_RNA"/>
</dbReference>
<sequence>DNGTLSAPPKPAHEQNINLGKKECNRKFKVAKTPAHTATKLGPLETIEEFYEKNVGHLNSTTLKETNIIKTKEHQTQDPFLEMNPKGRAKEKQTNLSTVN</sequence>
<gene>
    <name evidence="2" type="ORF">g.2724</name>
</gene>
<proteinExistence type="predicted"/>
<name>A0A1B6FAC2_9HEMI</name>
<reference evidence="2" key="1">
    <citation type="submission" date="2015-11" db="EMBL/GenBank/DDBJ databases">
        <title>De novo transcriptome assembly of four potential Pierce s Disease insect vectors from Arizona vineyards.</title>
        <authorList>
            <person name="Tassone E.E."/>
        </authorList>
    </citation>
    <scope>NUCLEOTIDE SEQUENCE</scope>
</reference>
<evidence type="ECO:0000256" key="1">
    <source>
        <dbReference type="SAM" id="MobiDB-lite"/>
    </source>
</evidence>
<organism evidence="2">
    <name type="scientific">Cuerna arida</name>
    <dbReference type="NCBI Taxonomy" id="1464854"/>
    <lineage>
        <taxon>Eukaryota</taxon>
        <taxon>Metazoa</taxon>
        <taxon>Ecdysozoa</taxon>
        <taxon>Arthropoda</taxon>
        <taxon>Hexapoda</taxon>
        <taxon>Insecta</taxon>
        <taxon>Pterygota</taxon>
        <taxon>Neoptera</taxon>
        <taxon>Paraneoptera</taxon>
        <taxon>Hemiptera</taxon>
        <taxon>Auchenorrhyncha</taxon>
        <taxon>Membracoidea</taxon>
        <taxon>Cicadellidae</taxon>
        <taxon>Cicadellinae</taxon>
        <taxon>Proconiini</taxon>
        <taxon>Cuerna</taxon>
    </lineage>
</organism>
<evidence type="ECO:0000313" key="2">
    <source>
        <dbReference type="EMBL" id="JAS47084.1"/>
    </source>
</evidence>
<dbReference type="AlphaFoldDB" id="A0A1B6FAC2"/>
<feature type="non-terminal residue" evidence="2">
    <location>
        <position position="1"/>
    </location>
</feature>
<protein>
    <submittedName>
        <fullName evidence="2">Uncharacterized protein</fullName>
    </submittedName>
</protein>